<evidence type="ECO:0000259" key="6">
    <source>
        <dbReference type="PROSITE" id="PS51379"/>
    </source>
</evidence>
<dbReference type="Pfam" id="PF13450">
    <property type="entry name" value="NAD_binding_8"/>
    <property type="match status" value="1"/>
</dbReference>
<evidence type="ECO:0000256" key="4">
    <source>
        <dbReference type="ARBA" id="ARBA00023004"/>
    </source>
</evidence>
<keyword evidence="3" id="KW-0560">Oxidoreductase</keyword>
<reference evidence="7 8" key="1">
    <citation type="journal article" date="2017" name="Genome Announc.">
        <title>Complete Genome Sequences of Two Acetylene-Fermenting Pelobacter acetylenicus Strains.</title>
        <authorList>
            <person name="Sutton J.M."/>
            <person name="Baesman S.M."/>
            <person name="Fierst J.L."/>
            <person name="Poret-Peterson A.T."/>
            <person name="Oremland R.S."/>
            <person name="Dunlap D.S."/>
            <person name="Akob D.M."/>
        </authorList>
    </citation>
    <scope>NUCLEOTIDE SEQUENCE [LARGE SCALE GENOMIC DNA]</scope>
    <source>
        <strain evidence="7 8">SFB93</strain>
    </source>
</reference>
<dbReference type="STRING" id="1842532.A7E78_09405"/>
<dbReference type="NCBIfam" id="NF045663">
    <property type="entry name" value="diclust_near_Sec"/>
    <property type="match status" value="1"/>
</dbReference>
<evidence type="ECO:0000256" key="2">
    <source>
        <dbReference type="ARBA" id="ARBA00022723"/>
    </source>
</evidence>
<evidence type="ECO:0000313" key="7">
    <source>
        <dbReference type="EMBL" id="APG28032.1"/>
    </source>
</evidence>
<dbReference type="RefSeq" id="WP_072283992.1">
    <property type="nucleotide sequence ID" value="NZ_CP015519.1"/>
</dbReference>
<dbReference type="PANTHER" id="PTHR43255:SF1">
    <property type="entry name" value="IRON-SULFUR-BINDING OXIDOREDUCTASE FADF-RELATED"/>
    <property type="match status" value="1"/>
</dbReference>
<dbReference type="GO" id="GO:0016491">
    <property type="term" value="F:oxidoreductase activity"/>
    <property type="evidence" value="ECO:0007669"/>
    <property type="project" value="UniProtKB-KW"/>
</dbReference>
<evidence type="ECO:0000313" key="8">
    <source>
        <dbReference type="Proteomes" id="UP000182517"/>
    </source>
</evidence>
<dbReference type="Pfam" id="PF02754">
    <property type="entry name" value="CCG"/>
    <property type="match status" value="2"/>
</dbReference>
<dbReference type="AlphaFoldDB" id="A0A1L3GQ26"/>
<dbReference type="SUPFAM" id="SSF51971">
    <property type="entry name" value="Nucleotide-binding domain"/>
    <property type="match status" value="1"/>
</dbReference>
<dbReference type="Proteomes" id="UP000182517">
    <property type="component" value="Chromosome"/>
</dbReference>
<name>A0A1L3GQ26_9BACT</name>
<feature type="domain" description="4Fe-4S ferredoxin-type" evidence="6">
    <location>
        <begin position="350"/>
        <end position="380"/>
    </location>
</feature>
<dbReference type="InterPro" id="IPR028261">
    <property type="entry name" value="DPD_II"/>
</dbReference>
<keyword evidence="4" id="KW-0408">Iron</keyword>
<dbReference type="GO" id="GO:0046872">
    <property type="term" value="F:metal ion binding"/>
    <property type="evidence" value="ECO:0007669"/>
    <property type="project" value="UniProtKB-KW"/>
</dbReference>
<dbReference type="Gene3D" id="3.50.50.60">
    <property type="entry name" value="FAD/NAD(P)-binding domain"/>
    <property type="match status" value="1"/>
</dbReference>
<sequence>MEKEQRIAWEAKCTQDEQPACSSACPLHVDVRQFMRHLADGDTKGAYQTLKKTLPFPGILGRICDHPCEMACKRGEAGEALAIGALERYCVEQYGGPDPAKPLPRKTKKVAVLGAGMAGLTAALDLLNKGLQVTIYEQEQQLGSALRSYPENILPATVIDAELTVLTALRAKFQLGTPCDVAAYSSLCETFDAVFVDGQATATWTLPLQKEADGRIVINALTGATRQDGVFAGGNPDPSQGYSPLKEAYAGRKGALSIERFLQKAVVDYNREKEGPYTTLLHTNLNGIEPSSRSLTNQPTDETIHTEASRCIQCECLECVKHCQYLQKYKKYPKPYIRQVFNNELVMHGAAHSKNKFVNSCSLCGLCQEVCPNDLFMGEVCHSSRQTMVRENFMPPSAHEFALQDLEFSRSEVFSLVRHAPGYTESAYLYFPSCQLCSSSPAEVIESYSFLRENLDGGVGLMLACCGAPAYWGGRKELFTEIIDELRQQWRDMGFPQIISACSSCQQMFQEHLPEIPLKSLWQILEMPKVKNALPTTKLPAKTVAIVDPCAARQDPKTRENVRRTVTERGLTIEELDHSGAMTQCCGYGGLVFNANLDLTDEQLRCRVEESDHDYLAYCALCRDQMASAGKPTAHLIELLFGENDNGDPWQRSWLSWSERRENRTRVKEILGRHLWGEEPPVPEGYQEMILHLDDEVQRTVDRRRILLDDIRQVIDQSETEGRRLINKDNGRRLANRSLGKVTFWVEYTPRGSGFQVFNAYSHRMNVTGVK</sequence>
<dbReference type="SUPFAM" id="SSF46548">
    <property type="entry name" value="alpha-helical ferredoxin"/>
    <property type="match status" value="2"/>
</dbReference>
<dbReference type="InterPro" id="IPR017896">
    <property type="entry name" value="4Fe4S_Fe-S-bd"/>
</dbReference>
<dbReference type="OrthoDB" id="9803192at2"/>
<keyword evidence="2" id="KW-0479">Metal-binding</keyword>
<protein>
    <submittedName>
        <fullName evidence="7">Amine oxidase</fullName>
    </submittedName>
</protein>
<organism evidence="7 8">
    <name type="scientific">Syntrophotalea acetylenivorans</name>
    <dbReference type="NCBI Taxonomy" id="1842532"/>
    <lineage>
        <taxon>Bacteria</taxon>
        <taxon>Pseudomonadati</taxon>
        <taxon>Thermodesulfobacteriota</taxon>
        <taxon>Desulfuromonadia</taxon>
        <taxon>Desulfuromonadales</taxon>
        <taxon>Syntrophotaleaceae</taxon>
        <taxon>Syntrophotalea</taxon>
    </lineage>
</organism>
<dbReference type="Pfam" id="PF14691">
    <property type="entry name" value="Fer4_20"/>
    <property type="match status" value="1"/>
</dbReference>
<dbReference type="PROSITE" id="PS00198">
    <property type="entry name" value="4FE4S_FER_1"/>
    <property type="match status" value="1"/>
</dbReference>
<keyword evidence="8" id="KW-1185">Reference proteome</keyword>
<dbReference type="Pfam" id="PF13534">
    <property type="entry name" value="Fer4_17"/>
    <property type="match status" value="1"/>
</dbReference>
<evidence type="ECO:0000256" key="1">
    <source>
        <dbReference type="ARBA" id="ARBA00022485"/>
    </source>
</evidence>
<keyword evidence="1" id="KW-0004">4Fe-4S</keyword>
<dbReference type="PANTHER" id="PTHR43255">
    <property type="entry name" value="IRON-SULFUR-BINDING OXIDOREDUCTASE FADF-RELATED-RELATED"/>
    <property type="match status" value="1"/>
</dbReference>
<keyword evidence="5" id="KW-0411">Iron-sulfur</keyword>
<gene>
    <name evidence="7" type="ORF">A7E78_09405</name>
</gene>
<dbReference type="PROSITE" id="PS51379">
    <property type="entry name" value="4FE4S_FER_2"/>
    <property type="match status" value="1"/>
</dbReference>
<dbReference type="InterPro" id="IPR017900">
    <property type="entry name" value="4Fe4S_Fe_S_CS"/>
</dbReference>
<dbReference type="GO" id="GO:0005886">
    <property type="term" value="C:plasma membrane"/>
    <property type="evidence" value="ECO:0007669"/>
    <property type="project" value="TreeGrafter"/>
</dbReference>
<dbReference type="InterPro" id="IPR004017">
    <property type="entry name" value="Cys_rich_dom"/>
</dbReference>
<accession>A0A1L3GQ26</accession>
<dbReference type="KEGG" id="pef:A7E78_09405"/>
<dbReference type="InterPro" id="IPR051460">
    <property type="entry name" value="HdrC_iron-sulfur_subunit"/>
</dbReference>
<dbReference type="InterPro" id="IPR036188">
    <property type="entry name" value="FAD/NAD-bd_sf"/>
</dbReference>
<evidence type="ECO:0000256" key="3">
    <source>
        <dbReference type="ARBA" id="ARBA00023002"/>
    </source>
</evidence>
<evidence type="ECO:0000256" key="5">
    <source>
        <dbReference type="ARBA" id="ARBA00023014"/>
    </source>
</evidence>
<dbReference type="InterPro" id="IPR009051">
    <property type="entry name" value="Helical_ferredxn"/>
</dbReference>
<dbReference type="GO" id="GO:0051539">
    <property type="term" value="F:4 iron, 4 sulfur cluster binding"/>
    <property type="evidence" value="ECO:0007669"/>
    <property type="project" value="UniProtKB-KW"/>
</dbReference>
<dbReference type="EMBL" id="CP015519">
    <property type="protein sequence ID" value="APG28032.1"/>
    <property type="molecule type" value="Genomic_DNA"/>
</dbReference>
<proteinExistence type="predicted"/>
<dbReference type="Gene3D" id="1.10.1060.10">
    <property type="entry name" value="Alpha-helical ferredoxin"/>
    <property type="match status" value="2"/>
</dbReference>